<comment type="catalytic activity">
    <reaction evidence="13">
        <text>a lipid A disaccharide + ATP = a lipid IVA + ADP + H(+)</text>
        <dbReference type="Rhea" id="RHEA:67840"/>
        <dbReference type="ChEBI" id="CHEBI:15378"/>
        <dbReference type="ChEBI" id="CHEBI:30616"/>
        <dbReference type="ChEBI" id="CHEBI:176343"/>
        <dbReference type="ChEBI" id="CHEBI:176425"/>
        <dbReference type="ChEBI" id="CHEBI:456216"/>
        <dbReference type="EC" id="2.7.1.130"/>
    </reaction>
</comment>
<dbReference type="NCBIfam" id="TIGR00682">
    <property type="entry name" value="lpxK"/>
    <property type="match status" value="1"/>
</dbReference>
<evidence type="ECO:0000256" key="6">
    <source>
        <dbReference type="ARBA" id="ARBA00022556"/>
    </source>
</evidence>
<dbReference type="EMBL" id="JBHSGU010000002">
    <property type="protein sequence ID" value="MFC4699102.1"/>
    <property type="molecule type" value="Genomic_DNA"/>
</dbReference>
<evidence type="ECO:0000256" key="5">
    <source>
        <dbReference type="ARBA" id="ARBA00022516"/>
    </source>
</evidence>
<evidence type="ECO:0000256" key="14">
    <source>
        <dbReference type="SAM" id="Phobius"/>
    </source>
</evidence>
<evidence type="ECO:0000256" key="9">
    <source>
        <dbReference type="ARBA" id="ARBA00022777"/>
    </source>
</evidence>
<dbReference type="GO" id="GO:0009029">
    <property type="term" value="F:lipid-A 4'-kinase activity"/>
    <property type="evidence" value="ECO:0007669"/>
    <property type="project" value="UniProtKB-EC"/>
</dbReference>
<comment type="function">
    <text evidence="1 13">Transfers the gamma-phosphate of ATP to the 4'-position of a tetraacyldisaccharide 1-phosphate intermediate (termed DS-1-P) to form tetraacyldisaccharide 1,4'-bis-phosphate (lipid IVA).</text>
</comment>
<protein>
    <recommendedName>
        <fullName evidence="4 13">Tetraacyldisaccharide 4'-kinase</fullName>
        <ecNumber evidence="3 13">2.7.1.130</ecNumber>
    </recommendedName>
    <alternativeName>
        <fullName evidence="12 13">Lipid A 4'-kinase</fullName>
    </alternativeName>
</protein>
<feature type="transmembrane region" description="Helical" evidence="14">
    <location>
        <begin position="14"/>
        <end position="34"/>
    </location>
</feature>
<keyword evidence="5 13" id="KW-0444">Lipid biosynthesis</keyword>
<proteinExistence type="inferred from homology"/>
<keyword evidence="14" id="KW-1133">Transmembrane helix</keyword>
<keyword evidence="10 13" id="KW-0067">ATP-binding</keyword>
<evidence type="ECO:0000256" key="12">
    <source>
        <dbReference type="ARBA" id="ARBA00029757"/>
    </source>
</evidence>
<keyword evidence="7 13" id="KW-0808">Transferase</keyword>
<reference evidence="16" key="1">
    <citation type="journal article" date="2019" name="Int. J. Syst. Evol. Microbiol.">
        <title>The Global Catalogue of Microorganisms (GCM) 10K type strain sequencing project: providing services to taxonomists for standard genome sequencing and annotation.</title>
        <authorList>
            <consortium name="The Broad Institute Genomics Platform"/>
            <consortium name="The Broad Institute Genome Sequencing Center for Infectious Disease"/>
            <person name="Wu L."/>
            <person name="Ma J."/>
        </authorList>
    </citation>
    <scope>NUCLEOTIDE SEQUENCE [LARGE SCALE GENOMIC DNA]</scope>
    <source>
        <strain evidence="16">KACC 12507</strain>
    </source>
</reference>
<evidence type="ECO:0000256" key="10">
    <source>
        <dbReference type="ARBA" id="ARBA00022840"/>
    </source>
</evidence>
<sequence>MTLQKAWYQSAKDAPWWLCVLAPLRLLFAIVSGLRRRMFRVGLLSSYQAALPVVIVGNISVGGNGKTPFVLGLAAFLAGKGIKSAVLSRGYGGEQKHFPYLVKADDSARIVGDEPALMCQRLGVPVVLDPVRARGARFIKEHTDAQIILCDDGLQHYALKRDIELCVTDSRGLGNGMLLPQGPLRESKSRLNTVDWIIYNGADSKPQEVLLSSSTPLVNMHLRPACWINLSSGKKLAISDGIDAFAQAQDVTALAGIGSPKRFFDTLDTLGIKLSKTISFDDHHQFIADDIPSSDVVLMTEKDAVKCRAFAHEKCWYLQVDAILDDGFYEQLLKKLAIEN</sequence>
<evidence type="ECO:0000256" key="4">
    <source>
        <dbReference type="ARBA" id="ARBA00016436"/>
    </source>
</evidence>
<comment type="similarity">
    <text evidence="13">Belongs to the LpxK family.</text>
</comment>
<keyword evidence="8 13" id="KW-0547">Nucleotide-binding</keyword>
<keyword evidence="9 13" id="KW-0418">Kinase</keyword>
<evidence type="ECO:0000256" key="2">
    <source>
        <dbReference type="ARBA" id="ARBA00004870"/>
    </source>
</evidence>
<organism evidence="15 16">
    <name type="scientific">Glaciecola siphonariae</name>
    <dbReference type="NCBI Taxonomy" id="521012"/>
    <lineage>
        <taxon>Bacteria</taxon>
        <taxon>Pseudomonadati</taxon>
        <taxon>Pseudomonadota</taxon>
        <taxon>Gammaproteobacteria</taxon>
        <taxon>Alteromonadales</taxon>
        <taxon>Alteromonadaceae</taxon>
        <taxon>Glaciecola</taxon>
    </lineage>
</organism>
<dbReference type="InterPro" id="IPR027417">
    <property type="entry name" value="P-loop_NTPase"/>
</dbReference>
<feature type="binding site" evidence="13">
    <location>
        <begin position="60"/>
        <end position="67"/>
    </location>
    <ligand>
        <name>ATP</name>
        <dbReference type="ChEBI" id="CHEBI:30616"/>
    </ligand>
</feature>
<evidence type="ECO:0000256" key="11">
    <source>
        <dbReference type="ARBA" id="ARBA00023098"/>
    </source>
</evidence>
<keyword evidence="6 13" id="KW-0441">Lipid A biosynthesis</keyword>
<evidence type="ECO:0000256" key="1">
    <source>
        <dbReference type="ARBA" id="ARBA00002274"/>
    </source>
</evidence>
<accession>A0ABV9LRL7</accession>
<gene>
    <name evidence="13 15" type="primary">lpxK</name>
    <name evidence="15" type="ORF">ACFO4O_02905</name>
</gene>
<dbReference type="PANTHER" id="PTHR42724:SF1">
    <property type="entry name" value="TETRAACYLDISACCHARIDE 4'-KINASE, MITOCHONDRIAL-RELATED"/>
    <property type="match status" value="1"/>
</dbReference>
<dbReference type="EC" id="2.7.1.130" evidence="3 13"/>
<evidence type="ECO:0000256" key="7">
    <source>
        <dbReference type="ARBA" id="ARBA00022679"/>
    </source>
</evidence>
<dbReference type="Pfam" id="PF02606">
    <property type="entry name" value="LpxK"/>
    <property type="match status" value="1"/>
</dbReference>
<evidence type="ECO:0000313" key="15">
    <source>
        <dbReference type="EMBL" id="MFC4699102.1"/>
    </source>
</evidence>
<name>A0ABV9LRL7_9ALTE</name>
<dbReference type="Proteomes" id="UP001595897">
    <property type="component" value="Unassembled WGS sequence"/>
</dbReference>
<evidence type="ECO:0000256" key="13">
    <source>
        <dbReference type="HAMAP-Rule" id="MF_00409"/>
    </source>
</evidence>
<comment type="pathway">
    <text evidence="2 13">Glycolipid biosynthesis; lipid IV(A) biosynthesis; lipid IV(A) from (3R)-3-hydroxytetradecanoyl-[acyl-carrier-protein] and UDP-N-acetyl-alpha-D-glucosamine: step 6/6.</text>
</comment>
<keyword evidence="16" id="KW-1185">Reference proteome</keyword>
<keyword evidence="14" id="KW-0472">Membrane</keyword>
<dbReference type="PANTHER" id="PTHR42724">
    <property type="entry name" value="TETRAACYLDISACCHARIDE 4'-KINASE"/>
    <property type="match status" value="1"/>
</dbReference>
<dbReference type="InterPro" id="IPR003758">
    <property type="entry name" value="LpxK"/>
</dbReference>
<comment type="caution">
    <text evidence="15">The sequence shown here is derived from an EMBL/GenBank/DDBJ whole genome shotgun (WGS) entry which is preliminary data.</text>
</comment>
<dbReference type="SUPFAM" id="SSF52540">
    <property type="entry name" value="P-loop containing nucleoside triphosphate hydrolases"/>
    <property type="match status" value="1"/>
</dbReference>
<evidence type="ECO:0000313" key="16">
    <source>
        <dbReference type="Proteomes" id="UP001595897"/>
    </source>
</evidence>
<keyword evidence="14" id="KW-0812">Transmembrane</keyword>
<dbReference type="HAMAP" id="MF_00409">
    <property type="entry name" value="LpxK"/>
    <property type="match status" value="1"/>
</dbReference>
<keyword evidence="11 13" id="KW-0443">Lipid metabolism</keyword>
<evidence type="ECO:0000256" key="8">
    <source>
        <dbReference type="ARBA" id="ARBA00022741"/>
    </source>
</evidence>
<dbReference type="RefSeq" id="WP_382405840.1">
    <property type="nucleotide sequence ID" value="NZ_JBHSGU010000002.1"/>
</dbReference>
<evidence type="ECO:0000256" key="3">
    <source>
        <dbReference type="ARBA" id="ARBA00012071"/>
    </source>
</evidence>